<proteinExistence type="predicted"/>
<dbReference type="RefSeq" id="YP_009885130.1">
    <property type="nucleotide sequence ID" value="NC_049478.1"/>
</dbReference>
<reference evidence="2 3" key="1">
    <citation type="submission" date="2019-10" db="EMBL/GenBank/DDBJ databases">
        <authorList>
            <person name="Garlena R.A."/>
            <person name="Russell D.A."/>
            <person name="Pope W.H."/>
            <person name="Jacobs-Sera D."/>
            <person name="Hatfull G.F."/>
        </authorList>
    </citation>
    <scope>NUCLEOTIDE SEQUENCE [LARGE SCALE GENOMIC DNA]</scope>
</reference>
<sequence length="102" mass="10177">MDRAATGLLRRVPGTLPGTLRGTLPERVQNGSGEGRKDLICGASAPPPARELTRSAGTRGQEPRNLGDSAGVKGSGKGSENPSGKGSGKGSEKGSGNPSLTP</sequence>
<dbReference type="KEGG" id="vg:55814503"/>
<evidence type="ECO:0000256" key="1">
    <source>
        <dbReference type="SAM" id="MobiDB-lite"/>
    </source>
</evidence>
<gene>
    <name evidence="2" type="primary">50</name>
    <name evidence="2" type="ORF">SEA_MUFASA8_50</name>
</gene>
<dbReference type="EMBL" id="MN586027">
    <property type="protein sequence ID" value="QGJ93552.1"/>
    <property type="molecule type" value="Genomic_DNA"/>
</dbReference>
<dbReference type="GeneID" id="55814503"/>
<protein>
    <submittedName>
        <fullName evidence="2">Uncharacterized protein</fullName>
    </submittedName>
</protein>
<keyword evidence="3" id="KW-1185">Reference proteome</keyword>
<evidence type="ECO:0000313" key="3">
    <source>
        <dbReference type="Proteomes" id="UP000427282"/>
    </source>
</evidence>
<evidence type="ECO:0000313" key="2">
    <source>
        <dbReference type="EMBL" id="QGJ93552.1"/>
    </source>
</evidence>
<feature type="region of interest" description="Disordered" evidence="1">
    <location>
        <begin position="1"/>
        <end position="102"/>
    </location>
</feature>
<organism evidence="2 3">
    <name type="scientific">Arthrobacter phage Mufasa8</name>
    <dbReference type="NCBI Taxonomy" id="2656526"/>
    <lineage>
        <taxon>Viruses</taxon>
        <taxon>Duplodnaviria</taxon>
        <taxon>Heunggongvirae</taxon>
        <taxon>Uroviricota</taxon>
        <taxon>Caudoviricetes</taxon>
        <taxon>Mufasoctovirus</taxon>
        <taxon>Mufasoctovirus mufasa8</taxon>
    </lineage>
</organism>
<accession>A0A649VNN4</accession>
<dbReference type="Proteomes" id="UP000427282">
    <property type="component" value="Segment"/>
</dbReference>
<name>A0A649VNN4_9CAUD</name>